<dbReference type="InterPro" id="IPR044440">
    <property type="entry name" value="GABAb_receptor_plant_PBP1"/>
</dbReference>
<dbReference type="Pfam" id="PF10613">
    <property type="entry name" value="Lig_chan-Glu_bd"/>
    <property type="match status" value="1"/>
</dbReference>
<sequence>MEFRGLRQTTILSFFTFCCLVHHLYGDIEKTNNDTNPIIVEDQVHVGVILNMGSREGKIILSSISMALSDFYHLHNNYSTRVVLQSKDSSGEPLPALSAALGLLENMKVEAIIGAQTRAEANLLAELGEVAKMPVMSLSPLLTDKKYPFFVEIMRTDQAAEVKGISALIEVFKWRDIILLYDNKEYERDFIPSLVNSFQEITHGSVAYRSSNIASFSSNEEIIEELQKLMNLKIKVFVVHVSHLLVPRLFFHANKLGMMSEGYAWIMTSTSMNFLHSMDLSVIESMQGVLGFKSSIPASMSLRSLTSRLRRQFYLEDPTMEATREFSTDVIWAYDASWALEEAVERTRTKGSTNRSSNHGVVLLREILQAKFKGLSGEIRYPNGKLISSGFEIVNVRGKGERRVGFWPCEEEIFTKDRRNALSINNLETVIWPGGSSTIRKGSKRRLSGIKLRVGVPVKKGFKELVHVYHDLHSNRTHVTGFCIDVFEAAIRGLPYKVDYELIPFEDANAGLVGSYNDLLYQVYLQKFDAVAGDTTITSNRSLYVDFTIPYTDMGVGMLVPNVVKENMWIFLEPLSANLWLTSAGFFILTGFVVWVIERPVNEEFQGSASQQIGTIFWFSFSTLVFSHSKRSTRLLLAQLNIF</sequence>
<keyword evidence="3 11" id="KW-0812">Transmembrane</keyword>
<dbReference type="CDD" id="cd19990">
    <property type="entry name" value="PBP1_GABAb_receptor_plant"/>
    <property type="match status" value="1"/>
</dbReference>
<dbReference type="Pfam" id="PF00060">
    <property type="entry name" value="Lig_chan"/>
    <property type="match status" value="1"/>
</dbReference>
<evidence type="ECO:0000256" key="11">
    <source>
        <dbReference type="SAM" id="Phobius"/>
    </source>
</evidence>
<keyword evidence="9" id="KW-1071">Ligand-gated ion channel</keyword>
<evidence type="ECO:0000256" key="5">
    <source>
        <dbReference type="ARBA" id="ARBA00023065"/>
    </source>
</evidence>
<accession>A0AAW1VY49</accession>
<dbReference type="FunFam" id="3.40.190.10:FF:000103">
    <property type="entry name" value="Glutamate receptor"/>
    <property type="match status" value="1"/>
</dbReference>
<keyword evidence="2" id="KW-0813">Transport</keyword>
<protein>
    <recommendedName>
        <fullName evidence="13">Ionotropic glutamate receptor C-terminal domain-containing protein</fullName>
    </recommendedName>
</protein>
<dbReference type="SUPFAM" id="SSF53822">
    <property type="entry name" value="Periplasmic binding protein-like I"/>
    <property type="match status" value="1"/>
</dbReference>
<keyword evidence="10" id="KW-0407">Ion channel</keyword>
<evidence type="ECO:0000256" key="7">
    <source>
        <dbReference type="ARBA" id="ARBA00023170"/>
    </source>
</evidence>
<feature type="transmembrane region" description="Helical" evidence="11">
    <location>
        <begin position="577"/>
        <end position="597"/>
    </location>
</feature>
<organism evidence="14 15">
    <name type="scientific">Rubus argutus</name>
    <name type="common">Southern blackberry</name>
    <dbReference type="NCBI Taxonomy" id="59490"/>
    <lineage>
        <taxon>Eukaryota</taxon>
        <taxon>Viridiplantae</taxon>
        <taxon>Streptophyta</taxon>
        <taxon>Embryophyta</taxon>
        <taxon>Tracheophyta</taxon>
        <taxon>Spermatophyta</taxon>
        <taxon>Magnoliopsida</taxon>
        <taxon>eudicotyledons</taxon>
        <taxon>Gunneridae</taxon>
        <taxon>Pentapetalae</taxon>
        <taxon>rosids</taxon>
        <taxon>fabids</taxon>
        <taxon>Rosales</taxon>
        <taxon>Rosaceae</taxon>
        <taxon>Rosoideae</taxon>
        <taxon>Rosoideae incertae sedis</taxon>
        <taxon>Rubus</taxon>
    </lineage>
</organism>
<dbReference type="InterPro" id="IPR028082">
    <property type="entry name" value="Peripla_BP_I"/>
</dbReference>
<proteinExistence type="predicted"/>
<dbReference type="GO" id="GO:0015276">
    <property type="term" value="F:ligand-gated monoatomic ion channel activity"/>
    <property type="evidence" value="ECO:0007669"/>
    <property type="project" value="InterPro"/>
</dbReference>
<evidence type="ECO:0000256" key="4">
    <source>
        <dbReference type="ARBA" id="ARBA00022989"/>
    </source>
</evidence>
<dbReference type="Gene3D" id="3.40.50.2300">
    <property type="match status" value="2"/>
</dbReference>
<keyword evidence="15" id="KW-1185">Reference proteome</keyword>
<comment type="caution">
    <text evidence="14">The sequence shown here is derived from an EMBL/GenBank/DDBJ whole genome shotgun (WGS) entry which is preliminary data.</text>
</comment>
<dbReference type="EMBL" id="JBEDUW010000007">
    <property type="protein sequence ID" value="KAK9911395.1"/>
    <property type="molecule type" value="Genomic_DNA"/>
</dbReference>
<keyword evidence="8" id="KW-0325">Glycoprotein</keyword>
<dbReference type="Pfam" id="PF01094">
    <property type="entry name" value="ANF_receptor"/>
    <property type="match status" value="1"/>
</dbReference>
<keyword evidence="12" id="KW-0732">Signal</keyword>
<dbReference type="GO" id="GO:0016020">
    <property type="term" value="C:membrane"/>
    <property type="evidence" value="ECO:0007669"/>
    <property type="project" value="UniProtKB-SubCell"/>
</dbReference>
<dbReference type="InterPro" id="IPR015683">
    <property type="entry name" value="Ionotropic_Glu_rcpt"/>
</dbReference>
<dbReference type="Proteomes" id="UP001457282">
    <property type="component" value="Unassembled WGS sequence"/>
</dbReference>
<dbReference type="PANTHER" id="PTHR34836">
    <property type="entry name" value="OS06G0188250 PROTEIN"/>
    <property type="match status" value="1"/>
</dbReference>
<evidence type="ECO:0000313" key="15">
    <source>
        <dbReference type="Proteomes" id="UP001457282"/>
    </source>
</evidence>
<evidence type="ECO:0000256" key="6">
    <source>
        <dbReference type="ARBA" id="ARBA00023136"/>
    </source>
</evidence>
<keyword evidence="4 11" id="KW-1133">Transmembrane helix</keyword>
<comment type="subcellular location">
    <subcellularLocation>
        <location evidence="1">Membrane</location>
        <topology evidence="1">Multi-pass membrane protein</topology>
    </subcellularLocation>
</comment>
<keyword evidence="7" id="KW-0675">Receptor</keyword>
<evidence type="ECO:0000259" key="13">
    <source>
        <dbReference type="SMART" id="SM00079"/>
    </source>
</evidence>
<dbReference type="PANTHER" id="PTHR34836:SF6">
    <property type="entry name" value="PERIPLASMIC BINDING PROTEIN-LIKE I"/>
    <property type="match status" value="1"/>
</dbReference>
<evidence type="ECO:0000256" key="3">
    <source>
        <dbReference type="ARBA" id="ARBA00022692"/>
    </source>
</evidence>
<dbReference type="InterPro" id="IPR001828">
    <property type="entry name" value="ANF_lig-bd_rcpt"/>
</dbReference>
<evidence type="ECO:0000256" key="2">
    <source>
        <dbReference type="ARBA" id="ARBA00022448"/>
    </source>
</evidence>
<dbReference type="Gene3D" id="1.10.287.70">
    <property type="match status" value="1"/>
</dbReference>
<reference evidence="14 15" key="1">
    <citation type="journal article" date="2023" name="G3 (Bethesda)">
        <title>A chromosome-length genome assembly and annotation of blackberry (Rubus argutus, cv. 'Hillquist').</title>
        <authorList>
            <person name="Bruna T."/>
            <person name="Aryal R."/>
            <person name="Dudchenko O."/>
            <person name="Sargent D.J."/>
            <person name="Mead D."/>
            <person name="Buti M."/>
            <person name="Cavallini A."/>
            <person name="Hytonen T."/>
            <person name="Andres J."/>
            <person name="Pham M."/>
            <person name="Weisz D."/>
            <person name="Mascagni F."/>
            <person name="Usai G."/>
            <person name="Natali L."/>
            <person name="Bassil N."/>
            <person name="Fernandez G.E."/>
            <person name="Lomsadze A."/>
            <person name="Armour M."/>
            <person name="Olukolu B."/>
            <person name="Poorten T."/>
            <person name="Britton C."/>
            <person name="Davik J."/>
            <person name="Ashrafi H."/>
            <person name="Aiden E.L."/>
            <person name="Borodovsky M."/>
            <person name="Worthington M."/>
        </authorList>
    </citation>
    <scope>NUCLEOTIDE SEQUENCE [LARGE SCALE GENOMIC DNA]</scope>
    <source>
        <strain evidence="14">PI 553951</strain>
    </source>
</reference>
<name>A0AAW1VY49_RUBAR</name>
<dbReference type="InterPro" id="IPR001320">
    <property type="entry name" value="Iontro_rcpt_C"/>
</dbReference>
<feature type="domain" description="Ionotropic glutamate receptor C-terminal" evidence="13">
    <location>
        <begin position="451"/>
        <end position="621"/>
    </location>
</feature>
<keyword evidence="5" id="KW-0406">Ion transport</keyword>
<evidence type="ECO:0000256" key="10">
    <source>
        <dbReference type="ARBA" id="ARBA00023303"/>
    </source>
</evidence>
<feature type="signal peptide" evidence="12">
    <location>
        <begin position="1"/>
        <end position="26"/>
    </location>
</feature>
<keyword evidence="6 11" id="KW-0472">Membrane</keyword>
<feature type="chain" id="PRO_5043396661" description="Ionotropic glutamate receptor C-terminal domain-containing protein" evidence="12">
    <location>
        <begin position="27"/>
        <end position="643"/>
    </location>
</feature>
<evidence type="ECO:0000313" key="14">
    <source>
        <dbReference type="EMBL" id="KAK9911395.1"/>
    </source>
</evidence>
<evidence type="ECO:0000256" key="8">
    <source>
        <dbReference type="ARBA" id="ARBA00023180"/>
    </source>
</evidence>
<evidence type="ECO:0000256" key="9">
    <source>
        <dbReference type="ARBA" id="ARBA00023286"/>
    </source>
</evidence>
<dbReference type="AlphaFoldDB" id="A0AAW1VY49"/>
<dbReference type="SUPFAM" id="SSF53850">
    <property type="entry name" value="Periplasmic binding protein-like II"/>
    <property type="match status" value="1"/>
</dbReference>
<dbReference type="SMART" id="SM00079">
    <property type="entry name" value="PBPe"/>
    <property type="match status" value="1"/>
</dbReference>
<evidence type="ECO:0000256" key="1">
    <source>
        <dbReference type="ARBA" id="ARBA00004141"/>
    </source>
</evidence>
<dbReference type="Gene3D" id="3.40.190.10">
    <property type="entry name" value="Periplasmic binding protein-like II"/>
    <property type="match status" value="1"/>
</dbReference>
<dbReference type="InterPro" id="IPR019594">
    <property type="entry name" value="Glu/Gly-bd"/>
</dbReference>
<gene>
    <name evidence="14" type="ORF">M0R45_035311</name>
</gene>
<evidence type="ECO:0000256" key="12">
    <source>
        <dbReference type="SAM" id="SignalP"/>
    </source>
</evidence>